<feature type="compositionally biased region" description="Low complexity" evidence="1">
    <location>
        <begin position="222"/>
        <end position="243"/>
    </location>
</feature>
<reference evidence="2" key="3">
    <citation type="submission" date="2024-01" db="EMBL/GenBank/DDBJ databases">
        <authorList>
            <person name="Coelho M.A."/>
            <person name="David-Palma M."/>
            <person name="Shea T."/>
            <person name="Sun S."/>
            <person name="Cuomo C.A."/>
            <person name="Heitman J."/>
        </authorList>
    </citation>
    <scope>NUCLEOTIDE SEQUENCE</scope>
    <source>
        <strain evidence="2">CBS 7841</strain>
    </source>
</reference>
<dbReference type="SUPFAM" id="SSF54719">
    <property type="entry name" value="Fe,Mn superoxide dismutase (SOD), C-terminal domain"/>
    <property type="match status" value="1"/>
</dbReference>
<proteinExistence type="predicted"/>
<dbReference type="Gene3D" id="3.55.40.20">
    <property type="entry name" value="Iron/manganese superoxide dismutase, C-terminal domain"/>
    <property type="match status" value="1"/>
</dbReference>
<dbReference type="GeneID" id="91086387"/>
<evidence type="ECO:0000256" key="1">
    <source>
        <dbReference type="SAM" id="MobiDB-lite"/>
    </source>
</evidence>
<dbReference type="InterPro" id="IPR036314">
    <property type="entry name" value="SOD_C_sf"/>
</dbReference>
<feature type="region of interest" description="Disordered" evidence="1">
    <location>
        <begin position="194"/>
        <end position="243"/>
    </location>
</feature>
<dbReference type="GO" id="GO:0004784">
    <property type="term" value="F:superoxide dismutase activity"/>
    <property type="evidence" value="ECO:0007669"/>
    <property type="project" value="TreeGrafter"/>
</dbReference>
<reference evidence="2" key="1">
    <citation type="submission" date="2016-06" db="EMBL/GenBank/DDBJ databases">
        <authorList>
            <person name="Cuomo C."/>
            <person name="Litvintseva A."/>
            <person name="Heitman J."/>
            <person name="Chen Y."/>
            <person name="Sun S."/>
            <person name="Springer D."/>
            <person name="Dromer F."/>
            <person name="Young S."/>
            <person name="Zeng Q."/>
            <person name="Chapman S."/>
            <person name="Gujja S."/>
            <person name="Saif S."/>
            <person name="Birren B."/>
        </authorList>
    </citation>
    <scope>NUCLEOTIDE SEQUENCE</scope>
    <source>
        <strain evidence="2">CBS 7841</strain>
    </source>
</reference>
<protein>
    <recommendedName>
        <fullName evidence="4">Manganese/iron superoxide dismutase C-terminal domain-containing protein</fullName>
    </recommendedName>
</protein>
<dbReference type="EMBL" id="CP143785">
    <property type="protein sequence ID" value="WVN87000.1"/>
    <property type="molecule type" value="Genomic_DNA"/>
</dbReference>
<dbReference type="Proteomes" id="UP000094043">
    <property type="component" value="Chromosome 2"/>
</dbReference>
<dbReference type="PANTHER" id="PTHR42769:SF3">
    <property type="entry name" value="SUPEROXIDE DISMUTASE [FE] 2, CHLOROPLASTIC"/>
    <property type="match status" value="1"/>
</dbReference>
<sequence length="307" mass="34132">MSRPRALRRLAQLAPTSKRAYARFLNTKTGPTHGSAAVDYRIFEGLPGFLPRENFERLQEWQGGLWERLQSEVNNNPGLLEIKQKWDRNGLDIADLLDTTARDKSLGLAFNYGSLLANNSFFLESINAGEKMKPTRDVANVAERLLEKAEGYAEGIVGGGWLWIARTGDLTSDLDIIPTFSAGTLLVANRAQQGRRGDGPLYEQPRHSIPNEPDSATGPITSDADSSSTLPSSSSTLPSSSSISEFSSRSLSRAVYPSPVAVLNLFELAWLGNKYGVWSKRDYVRDWFENLNWQKLEERNARVTPKL</sequence>
<gene>
    <name evidence="2" type="ORF">L203_102175</name>
</gene>
<dbReference type="KEGG" id="cdep:91086387"/>
<dbReference type="RefSeq" id="XP_066067700.1">
    <property type="nucleotide sequence ID" value="XM_066211603.1"/>
</dbReference>
<evidence type="ECO:0000313" key="2">
    <source>
        <dbReference type="EMBL" id="WVN87000.1"/>
    </source>
</evidence>
<name>A0AAJ8M030_9TREE</name>
<accession>A0AAJ8M030</accession>
<dbReference type="AlphaFoldDB" id="A0AAJ8M030"/>
<reference evidence="2" key="2">
    <citation type="journal article" date="2022" name="Elife">
        <title>Obligate sexual reproduction of a homothallic fungus closely related to the Cryptococcus pathogenic species complex.</title>
        <authorList>
            <person name="Passer A.R."/>
            <person name="Clancey S.A."/>
            <person name="Shea T."/>
            <person name="David-Palma M."/>
            <person name="Averette A.F."/>
            <person name="Boekhout T."/>
            <person name="Porcel B.M."/>
            <person name="Nowrousian M."/>
            <person name="Cuomo C.A."/>
            <person name="Sun S."/>
            <person name="Heitman J."/>
            <person name="Coelho M.A."/>
        </authorList>
    </citation>
    <scope>NUCLEOTIDE SEQUENCE</scope>
    <source>
        <strain evidence="2">CBS 7841</strain>
    </source>
</reference>
<keyword evidence="3" id="KW-1185">Reference proteome</keyword>
<organism evidence="2 3">
    <name type="scientific">Cryptococcus depauperatus CBS 7841</name>
    <dbReference type="NCBI Taxonomy" id="1295531"/>
    <lineage>
        <taxon>Eukaryota</taxon>
        <taxon>Fungi</taxon>
        <taxon>Dikarya</taxon>
        <taxon>Basidiomycota</taxon>
        <taxon>Agaricomycotina</taxon>
        <taxon>Tremellomycetes</taxon>
        <taxon>Tremellales</taxon>
        <taxon>Cryptococcaceae</taxon>
        <taxon>Cryptococcus</taxon>
    </lineage>
</organism>
<evidence type="ECO:0008006" key="4">
    <source>
        <dbReference type="Google" id="ProtNLM"/>
    </source>
</evidence>
<evidence type="ECO:0000313" key="3">
    <source>
        <dbReference type="Proteomes" id="UP000094043"/>
    </source>
</evidence>
<dbReference type="PANTHER" id="PTHR42769">
    <property type="entry name" value="SUPEROXIDE DISMUTASE"/>
    <property type="match status" value="1"/>
</dbReference>